<keyword evidence="7 12" id="KW-0805">Transcription regulation</keyword>
<keyword evidence="11 12" id="KW-0742">SOS response</keyword>
<evidence type="ECO:0000256" key="4">
    <source>
        <dbReference type="ARBA" id="ARBA00022763"/>
    </source>
</evidence>
<evidence type="ECO:0000256" key="9">
    <source>
        <dbReference type="ARBA" id="ARBA00023163"/>
    </source>
</evidence>
<comment type="caution">
    <text evidence="12">Lacks conserved residue(s) required for the propagation of feature annotation.</text>
</comment>
<accession>A0A0G2AMA9</accession>
<dbReference type="STRING" id="1619044.UY92_C0006G0013"/>
<dbReference type="GO" id="GO:0006260">
    <property type="term" value="P:DNA replication"/>
    <property type="evidence" value="ECO:0007669"/>
    <property type="project" value="UniProtKB-UniRule"/>
</dbReference>
<dbReference type="GO" id="GO:0006508">
    <property type="term" value="P:proteolysis"/>
    <property type="evidence" value="ECO:0007669"/>
    <property type="project" value="InterPro"/>
</dbReference>
<evidence type="ECO:0000256" key="7">
    <source>
        <dbReference type="ARBA" id="ARBA00023015"/>
    </source>
</evidence>
<dbReference type="Pfam" id="PF00717">
    <property type="entry name" value="Peptidase_S24"/>
    <property type="match status" value="1"/>
</dbReference>
<comment type="subunit">
    <text evidence="12">Homodimer.</text>
</comment>
<evidence type="ECO:0000256" key="12">
    <source>
        <dbReference type="HAMAP-Rule" id="MF_00015"/>
    </source>
</evidence>
<dbReference type="InterPro" id="IPR036390">
    <property type="entry name" value="WH_DNA-bd_sf"/>
</dbReference>
<evidence type="ECO:0000259" key="14">
    <source>
        <dbReference type="Pfam" id="PF00717"/>
    </source>
</evidence>
<dbReference type="InterPro" id="IPR006199">
    <property type="entry name" value="LexA_DNA-bd_dom"/>
</dbReference>
<keyword evidence="2 12" id="KW-0678">Repressor</keyword>
<organism evidence="16 17">
    <name type="scientific">Candidatus Magasanikbacteria bacterium GW2011_GWA2_56_11</name>
    <dbReference type="NCBI Taxonomy" id="1619044"/>
    <lineage>
        <taxon>Bacteria</taxon>
        <taxon>Candidatus Magasanikiibacteriota</taxon>
    </lineage>
</organism>
<evidence type="ECO:0000256" key="11">
    <source>
        <dbReference type="ARBA" id="ARBA00023236"/>
    </source>
</evidence>
<dbReference type="PANTHER" id="PTHR33516">
    <property type="entry name" value="LEXA REPRESSOR"/>
    <property type="match status" value="1"/>
</dbReference>
<dbReference type="InterPro" id="IPR050077">
    <property type="entry name" value="LexA_repressor"/>
</dbReference>
<keyword evidence="10 12" id="KW-0234">DNA repair</keyword>
<dbReference type="PANTHER" id="PTHR33516:SF2">
    <property type="entry name" value="LEXA REPRESSOR-RELATED"/>
    <property type="match status" value="1"/>
</dbReference>
<keyword evidence="4 12" id="KW-0227">DNA damage</keyword>
<dbReference type="CDD" id="cd06529">
    <property type="entry name" value="S24_LexA-like"/>
    <property type="match status" value="1"/>
</dbReference>
<reference evidence="16 17" key="1">
    <citation type="journal article" date="2015" name="Nature">
        <title>rRNA introns, odd ribosomes, and small enigmatic genomes across a large radiation of phyla.</title>
        <authorList>
            <person name="Brown C.T."/>
            <person name="Hug L.A."/>
            <person name="Thomas B.C."/>
            <person name="Sharon I."/>
            <person name="Castelle C.J."/>
            <person name="Singh A."/>
            <person name="Wilkins M.J."/>
            <person name="Williams K.H."/>
            <person name="Banfield J.F."/>
        </authorList>
    </citation>
    <scope>NUCLEOTIDE SEQUENCE [LARGE SCALE GENOMIC DNA]</scope>
</reference>
<dbReference type="NCBIfam" id="TIGR00498">
    <property type="entry name" value="lexA"/>
    <property type="match status" value="1"/>
</dbReference>
<evidence type="ECO:0000256" key="13">
    <source>
        <dbReference type="RuleBase" id="RU003991"/>
    </source>
</evidence>
<dbReference type="InterPro" id="IPR006197">
    <property type="entry name" value="Peptidase_S24_LexA"/>
</dbReference>
<dbReference type="GO" id="GO:0004252">
    <property type="term" value="F:serine-type endopeptidase activity"/>
    <property type="evidence" value="ECO:0007669"/>
    <property type="project" value="UniProtKB-UniRule"/>
</dbReference>
<comment type="similarity">
    <text evidence="1 12 13">Belongs to the peptidase S24 family.</text>
</comment>
<dbReference type="Proteomes" id="UP000033870">
    <property type="component" value="Unassembled WGS sequence"/>
</dbReference>
<keyword evidence="6 12" id="KW-0068">Autocatalytic cleavage</keyword>
<gene>
    <name evidence="12" type="primary">lexA</name>
    <name evidence="16" type="ORF">UY92_C0006G0013</name>
</gene>
<feature type="domain" description="Peptidase S24/S26A/S26B/S26C" evidence="14">
    <location>
        <begin position="79"/>
        <end position="191"/>
    </location>
</feature>
<dbReference type="Pfam" id="PF01726">
    <property type="entry name" value="LexA_DNA_bind"/>
    <property type="match status" value="1"/>
</dbReference>
<keyword evidence="9 12" id="KW-0804">Transcription</keyword>
<comment type="catalytic activity">
    <reaction evidence="12">
        <text>Hydrolysis of Ala-|-Gly bond in repressor LexA.</text>
        <dbReference type="EC" id="3.4.21.88"/>
    </reaction>
</comment>
<comment type="function">
    <text evidence="12">Represses a number of genes involved in the response to DNA damage (SOS response), including recA and lexA. In the presence of single-stranded DNA, RecA interacts with LexA causing an autocatalytic cleavage which disrupts the DNA-binding part of LexA, leading to derepression of the SOS regulon and eventually DNA repair.</text>
</comment>
<keyword evidence="8 12" id="KW-0238">DNA-binding</keyword>
<dbReference type="EMBL" id="LCRX01000006">
    <property type="protein sequence ID" value="KKW42452.1"/>
    <property type="molecule type" value="Genomic_DNA"/>
</dbReference>
<evidence type="ECO:0000313" key="16">
    <source>
        <dbReference type="EMBL" id="KKW42452.1"/>
    </source>
</evidence>
<keyword evidence="5 12" id="KW-0378">Hydrolase</keyword>
<evidence type="ECO:0000259" key="15">
    <source>
        <dbReference type="Pfam" id="PF01726"/>
    </source>
</evidence>
<keyword evidence="3 12" id="KW-0235">DNA replication</keyword>
<dbReference type="HAMAP" id="MF_00015">
    <property type="entry name" value="LexA"/>
    <property type="match status" value="1"/>
</dbReference>
<protein>
    <recommendedName>
        <fullName evidence="12">LexA repressor</fullName>
        <ecNumber evidence="12">3.4.21.88</ecNumber>
    </recommendedName>
</protein>
<evidence type="ECO:0000256" key="8">
    <source>
        <dbReference type="ARBA" id="ARBA00023125"/>
    </source>
</evidence>
<feature type="DNA-binding region" description="H-T-H motif" evidence="12">
    <location>
        <begin position="28"/>
        <end position="48"/>
    </location>
</feature>
<sequence length="199" mass="22917">MNNLTQRQKEILEFVTEYIKKNDTSPSFNEIKDKFGLSALSTVHEHITELVDKGYLRRDERKERGLYLPAKRQQYIEVPLIGVIACGKPIEAIEMPDEFIRVAREDSLRGNIYALKANGDSMIKEGIFDGDFIIVKKQNTAENGDTVVAIIDDNQATLKKYFQEKEKIRLQPANPEFAPMYRTEVEIRGVVKKIIRNLK</sequence>
<dbReference type="GO" id="GO:0045892">
    <property type="term" value="P:negative regulation of DNA-templated transcription"/>
    <property type="evidence" value="ECO:0007669"/>
    <property type="project" value="UniProtKB-UniRule"/>
</dbReference>
<dbReference type="GO" id="GO:0006281">
    <property type="term" value="P:DNA repair"/>
    <property type="evidence" value="ECO:0007669"/>
    <property type="project" value="UniProtKB-UniRule"/>
</dbReference>
<dbReference type="InterPro" id="IPR036388">
    <property type="entry name" value="WH-like_DNA-bd_sf"/>
</dbReference>
<dbReference type="InterPro" id="IPR036286">
    <property type="entry name" value="LexA/Signal_pep-like_sf"/>
</dbReference>
<dbReference type="InterPro" id="IPR006200">
    <property type="entry name" value="LexA"/>
</dbReference>
<dbReference type="GO" id="GO:0009432">
    <property type="term" value="P:SOS response"/>
    <property type="evidence" value="ECO:0007669"/>
    <property type="project" value="UniProtKB-UniRule"/>
</dbReference>
<evidence type="ECO:0000313" key="17">
    <source>
        <dbReference type="Proteomes" id="UP000033870"/>
    </source>
</evidence>
<evidence type="ECO:0000256" key="6">
    <source>
        <dbReference type="ARBA" id="ARBA00022813"/>
    </source>
</evidence>
<dbReference type="SUPFAM" id="SSF51306">
    <property type="entry name" value="LexA/Signal peptidase"/>
    <property type="match status" value="1"/>
</dbReference>
<dbReference type="Gene3D" id="1.10.10.10">
    <property type="entry name" value="Winged helix-like DNA-binding domain superfamily/Winged helix DNA-binding domain"/>
    <property type="match status" value="1"/>
</dbReference>
<dbReference type="Gene3D" id="2.10.109.10">
    <property type="entry name" value="Umud Fragment, subunit A"/>
    <property type="match status" value="1"/>
</dbReference>
<feature type="active site" description="For autocatalytic cleavage activity" evidence="12">
    <location>
        <position position="121"/>
    </location>
</feature>
<evidence type="ECO:0000256" key="2">
    <source>
        <dbReference type="ARBA" id="ARBA00022491"/>
    </source>
</evidence>
<dbReference type="PRINTS" id="PR00726">
    <property type="entry name" value="LEXASERPTASE"/>
</dbReference>
<evidence type="ECO:0000256" key="10">
    <source>
        <dbReference type="ARBA" id="ARBA00023204"/>
    </source>
</evidence>
<dbReference type="AlphaFoldDB" id="A0A0G2AMA9"/>
<dbReference type="SUPFAM" id="SSF46785">
    <property type="entry name" value="Winged helix' DNA-binding domain"/>
    <property type="match status" value="1"/>
</dbReference>
<dbReference type="InterPro" id="IPR015927">
    <property type="entry name" value="Peptidase_S24_S26A/B/C"/>
</dbReference>
<feature type="active site" description="For autocatalytic cleavage activity" evidence="12">
    <location>
        <position position="159"/>
    </location>
</feature>
<name>A0A0G2AMA9_9BACT</name>
<dbReference type="InterPro" id="IPR039418">
    <property type="entry name" value="LexA-like"/>
</dbReference>
<dbReference type="EC" id="3.4.21.88" evidence="12"/>
<feature type="domain" description="LexA repressor DNA-binding" evidence="15">
    <location>
        <begin position="1"/>
        <end position="65"/>
    </location>
</feature>
<evidence type="ECO:0000256" key="5">
    <source>
        <dbReference type="ARBA" id="ARBA00022801"/>
    </source>
</evidence>
<proteinExistence type="inferred from homology"/>
<evidence type="ECO:0000256" key="3">
    <source>
        <dbReference type="ARBA" id="ARBA00022705"/>
    </source>
</evidence>
<dbReference type="GO" id="GO:0003677">
    <property type="term" value="F:DNA binding"/>
    <property type="evidence" value="ECO:0007669"/>
    <property type="project" value="UniProtKB-UniRule"/>
</dbReference>
<evidence type="ECO:0000256" key="1">
    <source>
        <dbReference type="ARBA" id="ARBA00007484"/>
    </source>
</evidence>
<comment type="caution">
    <text evidence="16">The sequence shown here is derived from an EMBL/GenBank/DDBJ whole genome shotgun (WGS) entry which is preliminary data.</text>
</comment>